<dbReference type="EMBL" id="SSMC01000002">
    <property type="protein sequence ID" value="THD67934.1"/>
    <property type="molecule type" value="Genomic_DNA"/>
</dbReference>
<dbReference type="InterPro" id="IPR032710">
    <property type="entry name" value="NTF2-like_dom_sf"/>
</dbReference>
<accession>A0A4S3M0N2</accession>
<dbReference type="AlphaFoldDB" id="A0A4S3M0N2"/>
<comment type="caution">
    <text evidence="2">The sequence shown here is derived from an EMBL/GenBank/DDBJ whole genome shotgun (WGS) entry which is preliminary data.</text>
</comment>
<dbReference type="Proteomes" id="UP000305939">
    <property type="component" value="Unassembled WGS sequence"/>
</dbReference>
<dbReference type="InterPro" id="IPR037401">
    <property type="entry name" value="SnoaL-like"/>
</dbReference>
<protein>
    <submittedName>
        <fullName evidence="2">Nuclear transport factor 2 family protein</fullName>
    </submittedName>
</protein>
<dbReference type="RefSeq" id="WP_136336139.1">
    <property type="nucleotide sequence ID" value="NZ_QXMP01000019.1"/>
</dbReference>
<organism evidence="2 3">
    <name type="scientific">Robertkochia marina</name>
    <dbReference type="NCBI Taxonomy" id="1227945"/>
    <lineage>
        <taxon>Bacteria</taxon>
        <taxon>Pseudomonadati</taxon>
        <taxon>Bacteroidota</taxon>
        <taxon>Flavobacteriia</taxon>
        <taxon>Flavobacteriales</taxon>
        <taxon>Flavobacteriaceae</taxon>
        <taxon>Robertkochia</taxon>
    </lineage>
</organism>
<evidence type="ECO:0000259" key="1">
    <source>
        <dbReference type="Pfam" id="PF12680"/>
    </source>
</evidence>
<gene>
    <name evidence="2" type="ORF">E7Z59_09805</name>
</gene>
<sequence>MSNTTRTIVEKFYRWNATSDLDLIKEVLHDEVKLYWNSTKGFRKYGKTQIIDLITDIRKEYKSIRVEISHFLTDQDRAALRLTYYVEPFEAPDEEIPLVHFMAIWEIKDGKLFKGYEMSHLADEHPDNILSFSRLPEPEEI</sequence>
<evidence type="ECO:0000313" key="3">
    <source>
        <dbReference type="Proteomes" id="UP000305939"/>
    </source>
</evidence>
<feature type="domain" description="SnoaL-like" evidence="1">
    <location>
        <begin position="9"/>
        <end position="112"/>
    </location>
</feature>
<dbReference type="Pfam" id="PF12680">
    <property type="entry name" value="SnoaL_2"/>
    <property type="match status" value="1"/>
</dbReference>
<evidence type="ECO:0000313" key="2">
    <source>
        <dbReference type="EMBL" id="THD67934.1"/>
    </source>
</evidence>
<proteinExistence type="predicted"/>
<name>A0A4S3M0N2_9FLAO</name>
<dbReference type="SUPFAM" id="SSF54427">
    <property type="entry name" value="NTF2-like"/>
    <property type="match status" value="1"/>
</dbReference>
<dbReference type="OrthoDB" id="1452256at2"/>
<keyword evidence="3" id="KW-1185">Reference proteome</keyword>
<reference evidence="2 3" key="1">
    <citation type="submission" date="2019-04" db="EMBL/GenBank/DDBJ databases">
        <title>Draft genome sequence of Robertkochia marina CC-AMO-30D.</title>
        <authorList>
            <person name="Hameed A."/>
            <person name="Lin S.-Y."/>
            <person name="Shahina M."/>
            <person name="Lai W.-A."/>
            <person name="Young C.-C."/>
        </authorList>
    </citation>
    <scope>NUCLEOTIDE SEQUENCE [LARGE SCALE GENOMIC DNA]</scope>
    <source>
        <strain evidence="2 3">CC-AMO-30D</strain>
    </source>
</reference>
<dbReference type="Gene3D" id="3.10.450.50">
    <property type="match status" value="1"/>
</dbReference>